<name>G4TMT0_SERID</name>
<reference evidence="2 3" key="1">
    <citation type="journal article" date="2011" name="PLoS Pathog.">
        <title>Endophytic Life Strategies Decoded by Genome and Transcriptome Analyses of the Mutualistic Root Symbiont Piriformospora indica.</title>
        <authorList>
            <person name="Zuccaro A."/>
            <person name="Lahrmann U."/>
            <person name="Guldener U."/>
            <person name="Langen G."/>
            <person name="Pfiffi S."/>
            <person name="Biedenkopf D."/>
            <person name="Wong P."/>
            <person name="Samans B."/>
            <person name="Grimm C."/>
            <person name="Basiewicz M."/>
            <person name="Murat C."/>
            <person name="Martin F."/>
            <person name="Kogel K.H."/>
        </authorList>
    </citation>
    <scope>NUCLEOTIDE SEQUENCE [LARGE SCALE GENOMIC DNA]</scope>
    <source>
        <strain evidence="2 3">DSM 11827</strain>
    </source>
</reference>
<evidence type="ECO:0000313" key="2">
    <source>
        <dbReference type="EMBL" id="CCA72623.1"/>
    </source>
</evidence>
<gene>
    <name evidence="2" type="ORF">PIIN_06560</name>
</gene>
<protein>
    <submittedName>
        <fullName evidence="2">Uncharacterized protein</fullName>
    </submittedName>
</protein>
<dbReference type="AlphaFoldDB" id="G4TMT0"/>
<dbReference type="eggNOG" id="ENOG502S2YC">
    <property type="taxonomic scope" value="Eukaryota"/>
</dbReference>
<organism evidence="2 3">
    <name type="scientific">Serendipita indica (strain DSM 11827)</name>
    <name type="common">Root endophyte fungus</name>
    <name type="synonym">Piriformospora indica</name>
    <dbReference type="NCBI Taxonomy" id="1109443"/>
    <lineage>
        <taxon>Eukaryota</taxon>
        <taxon>Fungi</taxon>
        <taxon>Dikarya</taxon>
        <taxon>Basidiomycota</taxon>
        <taxon>Agaricomycotina</taxon>
        <taxon>Agaricomycetes</taxon>
        <taxon>Sebacinales</taxon>
        <taxon>Serendipitaceae</taxon>
        <taxon>Serendipita</taxon>
    </lineage>
</organism>
<dbReference type="InParanoid" id="G4TMT0"/>
<evidence type="ECO:0000256" key="1">
    <source>
        <dbReference type="SAM" id="MobiDB-lite"/>
    </source>
</evidence>
<comment type="caution">
    <text evidence="2">The sequence shown here is derived from an EMBL/GenBank/DDBJ whole genome shotgun (WGS) entry which is preliminary data.</text>
</comment>
<sequence length="434" mass="48604">MSSQTTTNGWGHRVIKLTARAILASFVVYAVVSHATAHQRSSSLSSSSTSTGVYWSTAAASQATGTPAHVQDVEHPAAPVPEDVVKADVNDAAAEASQTPNANTDEHKESLAQKVIHKVTEMAAETKDEIDQFLEQLFEEDGIDKDANLTPEQKAEKGIKDAETKRKRAAIVARHEKWEDKLRWAGEHEFQELLEYINDARFSAVNKMRNTPEMFDLLRTMQEEGQKHIENTDKYLLKLKKDGKIDDSVAQQWKTVVEKVQKKLDDKTIEVTTYLKTWHQKAMEKEKAVFEEAAKRIHELAGTAQDDLGMDYAWLDDVSTDDWTRYHGLKDTANKWIEEFEMVFNSTHPKMSENVVSTEILQVETATVRVAADLNELLDGVKKRGEAWVKGEPEPSEVAQSEDAQAETVAPKVAEHDTASSDPVDETPKVHVEL</sequence>
<proteinExistence type="predicted"/>
<evidence type="ECO:0000313" key="3">
    <source>
        <dbReference type="Proteomes" id="UP000007148"/>
    </source>
</evidence>
<dbReference type="Proteomes" id="UP000007148">
    <property type="component" value="Unassembled WGS sequence"/>
</dbReference>
<keyword evidence="3" id="KW-1185">Reference proteome</keyword>
<dbReference type="OrthoDB" id="3260408at2759"/>
<feature type="region of interest" description="Disordered" evidence="1">
    <location>
        <begin position="388"/>
        <end position="434"/>
    </location>
</feature>
<dbReference type="STRING" id="1109443.G4TMT0"/>
<dbReference type="HOGENOM" id="CLU_576418_0_0_1"/>
<accession>G4TMT0</accession>
<dbReference type="EMBL" id="CAFZ01000174">
    <property type="protein sequence ID" value="CCA72623.1"/>
    <property type="molecule type" value="Genomic_DNA"/>
</dbReference>